<reference evidence="1" key="2">
    <citation type="submission" date="2025-09" db="UniProtKB">
        <authorList>
            <consortium name="EnsemblPlants"/>
        </authorList>
    </citation>
    <scope>IDENTIFICATION</scope>
</reference>
<protein>
    <submittedName>
        <fullName evidence="1">Uncharacterized protein</fullName>
    </submittedName>
</protein>
<name>A0ACD5WSJ3_AVESA</name>
<evidence type="ECO:0000313" key="1">
    <source>
        <dbReference type="EnsemblPlants" id="AVESA.00010b.r2.4CG1267250.1.CDS"/>
    </source>
</evidence>
<organism evidence="1 2">
    <name type="scientific">Avena sativa</name>
    <name type="common">Oat</name>
    <dbReference type="NCBI Taxonomy" id="4498"/>
    <lineage>
        <taxon>Eukaryota</taxon>
        <taxon>Viridiplantae</taxon>
        <taxon>Streptophyta</taxon>
        <taxon>Embryophyta</taxon>
        <taxon>Tracheophyta</taxon>
        <taxon>Spermatophyta</taxon>
        <taxon>Magnoliopsida</taxon>
        <taxon>Liliopsida</taxon>
        <taxon>Poales</taxon>
        <taxon>Poaceae</taxon>
        <taxon>BOP clade</taxon>
        <taxon>Pooideae</taxon>
        <taxon>Poodae</taxon>
        <taxon>Poeae</taxon>
        <taxon>Poeae Chloroplast Group 1 (Aveneae type)</taxon>
        <taxon>Aveninae</taxon>
        <taxon>Avena</taxon>
    </lineage>
</organism>
<evidence type="ECO:0000313" key="2">
    <source>
        <dbReference type="Proteomes" id="UP001732700"/>
    </source>
</evidence>
<accession>A0ACD5WSJ3</accession>
<dbReference type="EnsemblPlants" id="AVESA.00010b.r2.4CG1267250.1">
    <property type="protein sequence ID" value="AVESA.00010b.r2.4CG1267250.1.CDS"/>
    <property type="gene ID" value="AVESA.00010b.r2.4CG1267250"/>
</dbReference>
<sequence length="439" mass="48290">MLHCRSPSAAAAAQLPPLEDENLLGEILLRLPPLPSSLPRASLVCKRWLGVVSEPRFFRSFREHHGKPPLLGFFFFNGRGADFVPALDPPDRIPAARFSLPPQSHREQGWFFLGCRHGRCLFIDFARSEAVLCDPTTSHQRRIALPPEFIEDKDRGHVQNGGVLPVAGSGHLHGDCSLSPFKLVLLYIDRNASNVSVSLYESESGLWGNIVSKSMPDAIGFITPSIQVGNAIYWGSQGGSILEFDVENQSLGVTEKPANNQHTHWSCYQLLRTQENGLGLLVLKTVALERPIIEIWAKKVDSYGTAQPVLQKTVELHKLLPLGSSMNILPQTCCLRGFDEEDNAIFLSLGIGVFKVNIETLQVGNISARPSTAYQTHGYYPYRSFYTSAVDIHGGTEGTTTTCGRGTSEDGQCQAAGEARTMVLKVLRRLKAIWGRSDA</sequence>
<keyword evidence="2" id="KW-1185">Reference proteome</keyword>
<dbReference type="Proteomes" id="UP001732700">
    <property type="component" value="Chromosome 4C"/>
</dbReference>
<reference evidence="1" key="1">
    <citation type="submission" date="2021-05" db="EMBL/GenBank/DDBJ databases">
        <authorList>
            <person name="Scholz U."/>
            <person name="Mascher M."/>
            <person name="Fiebig A."/>
        </authorList>
    </citation>
    <scope>NUCLEOTIDE SEQUENCE [LARGE SCALE GENOMIC DNA]</scope>
</reference>
<proteinExistence type="predicted"/>